<protein>
    <submittedName>
        <fullName evidence="1">Uncharacterized protein</fullName>
    </submittedName>
</protein>
<organism evidence="1">
    <name type="scientific">Arundo donax</name>
    <name type="common">Giant reed</name>
    <name type="synonym">Donax arundinaceus</name>
    <dbReference type="NCBI Taxonomy" id="35708"/>
    <lineage>
        <taxon>Eukaryota</taxon>
        <taxon>Viridiplantae</taxon>
        <taxon>Streptophyta</taxon>
        <taxon>Embryophyta</taxon>
        <taxon>Tracheophyta</taxon>
        <taxon>Spermatophyta</taxon>
        <taxon>Magnoliopsida</taxon>
        <taxon>Liliopsida</taxon>
        <taxon>Poales</taxon>
        <taxon>Poaceae</taxon>
        <taxon>PACMAD clade</taxon>
        <taxon>Arundinoideae</taxon>
        <taxon>Arundineae</taxon>
        <taxon>Arundo</taxon>
    </lineage>
</organism>
<proteinExistence type="predicted"/>
<sequence>MYTRRQFFSTSGCQAMGTASVTMGSNGITLSAPLFESVISSSRDERTIPYVLRSTWRWRGRVDISISSLKASMACVTRIGRVWICCFSSIRRNIYPMDTVVCISLPIICMGAANSICRRDVPSMRFQIGGICFRSRCCTDTRVTMRIRCISGSCRSCQNITILLCFL</sequence>
<dbReference type="AlphaFoldDB" id="A0A0A9DUH7"/>
<name>A0A0A9DUH7_ARUDO</name>
<dbReference type="EMBL" id="GBRH01207542">
    <property type="protein sequence ID" value="JAD90353.1"/>
    <property type="molecule type" value="Transcribed_RNA"/>
</dbReference>
<accession>A0A0A9DUH7</accession>
<reference evidence="1" key="1">
    <citation type="submission" date="2014-09" db="EMBL/GenBank/DDBJ databases">
        <authorList>
            <person name="Magalhaes I.L.F."/>
            <person name="Oliveira U."/>
            <person name="Santos F.R."/>
            <person name="Vidigal T.H.D.A."/>
            <person name="Brescovit A.D."/>
            <person name="Santos A.J."/>
        </authorList>
    </citation>
    <scope>NUCLEOTIDE SEQUENCE</scope>
    <source>
        <tissue evidence="1">Shoot tissue taken approximately 20 cm above the soil surface</tissue>
    </source>
</reference>
<evidence type="ECO:0000313" key="1">
    <source>
        <dbReference type="EMBL" id="JAD90353.1"/>
    </source>
</evidence>
<reference evidence="1" key="2">
    <citation type="journal article" date="2015" name="Data Brief">
        <title>Shoot transcriptome of the giant reed, Arundo donax.</title>
        <authorList>
            <person name="Barrero R.A."/>
            <person name="Guerrero F.D."/>
            <person name="Moolhuijzen P."/>
            <person name="Goolsby J.A."/>
            <person name="Tidwell J."/>
            <person name="Bellgard S.E."/>
            <person name="Bellgard M.I."/>
        </authorList>
    </citation>
    <scope>NUCLEOTIDE SEQUENCE</scope>
    <source>
        <tissue evidence="1">Shoot tissue taken approximately 20 cm above the soil surface</tissue>
    </source>
</reference>